<evidence type="ECO:0000313" key="6">
    <source>
        <dbReference type="EMBL" id="GGI68358.1"/>
    </source>
</evidence>
<name>A0A917JJ99_9GAMM</name>
<evidence type="ECO:0000259" key="5">
    <source>
        <dbReference type="Pfam" id="PF00724"/>
    </source>
</evidence>
<sequence>MSTRNQTPTNRESLTKPSASAQPIKDTAQFTSPTNPLLEEITLGPYQLTNRIVMPPMTRSRASQPGDIANTMMATYYGQRSSAGLIVSEGTQISPMGKGYAWTPGIYTKAQIEGWRLVTNAVHANHGVIFAQLWHVGRVTHSDNIGGQSPISASALAANKVQVFVDDGQNQPGFVDVSFPRAMTINDIAKVVAEFKQAALNAIDAGFDGIELHAANGYLINQFIDSEANHRTDQYGGSLKNRLRFLDEVVSAVADAIGAKRVGVRLAPLTTLNGTVDATPEQTYTAVATMLNQHKVAYIHIAEADWDDAPPMSNAFKQTLRDAYHGVMIYAGKYNLKRALDALNNGFADMIAFGRPFIANPDLPLRIEQNQPWATHDPQTLFGGNEQGFTDYPAYEQLQGRSDVNSAQ</sequence>
<gene>
    <name evidence="6" type="primary">sye1</name>
    <name evidence="6" type="ORF">GCM10009332_01870</name>
</gene>
<reference evidence="6" key="2">
    <citation type="submission" date="2020-09" db="EMBL/GenBank/DDBJ databases">
        <authorList>
            <person name="Sun Q."/>
            <person name="Ohkuma M."/>
        </authorList>
    </citation>
    <scope>NUCLEOTIDE SEQUENCE</scope>
    <source>
        <strain evidence="6">JCM 30804</strain>
    </source>
</reference>
<dbReference type="InterPro" id="IPR001155">
    <property type="entry name" value="OxRdtase_FMN_N"/>
</dbReference>
<feature type="domain" description="NADH:flavin oxidoreductase/NADH oxidase N-terminal" evidence="5">
    <location>
        <begin position="37"/>
        <end position="371"/>
    </location>
</feature>
<accession>A0A917JJ99</accession>
<comment type="similarity">
    <text evidence="2">Belongs to the NADH:flavin oxidoreductase/NADH oxidase family.</text>
</comment>
<feature type="compositionally biased region" description="Polar residues" evidence="4">
    <location>
        <begin position="1"/>
        <end position="21"/>
    </location>
</feature>
<dbReference type="Proteomes" id="UP000613743">
    <property type="component" value="Unassembled WGS sequence"/>
</dbReference>
<dbReference type="GO" id="GO:0010181">
    <property type="term" value="F:FMN binding"/>
    <property type="evidence" value="ECO:0007669"/>
    <property type="project" value="InterPro"/>
</dbReference>
<dbReference type="GO" id="GO:0016628">
    <property type="term" value="F:oxidoreductase activity, acting on the CH-CH group of donors, NAD or NADP as acceptor"/>
    <property type="evidence" value="ECO:0007669"/>
    <property type="project" value="UniProtKB-ARBA"/>
</dbReference>
<evidence type="ECO:0000256" key="1">
    <source>
        <dbReference type="ARBA" id="ARBA00001917"/>
    </source>
</evidence>
<feature type="region of interest" description="Disordered" evidence="4">
    <location>
        <begin position="1"/>
        <end position="31"/>
    </location>
</feature>
<protein>
    <submittedName>
        <fullName evidence="6">Alkene reductase</fullName>
    </submittedName>
</protein>
<dbReference type="CDD" id="cd02933">
    <property type="entry name" value="OYE_like_FMN"/>
    <property type="match status" value="1"/>
</dbReference>
<dbReference type="InterPro" id="IPR013785">
    <property type="entry name" value="Aldolase_TIM"/>
</dbReference>
<evidence type="ECO:0000256" key="4">
    <source>
        <dbReference type="SAM" id="MobiDB-lite"/>
    </source>
</evidence>
<dbReference type="RefSeq" id="WP_188916947.1">
    <property type="nucleotide sequence ID" value="NZ_BMPZ01000001.1"/>
</dbReference>
<proteinExistence type="inferred from homology"/>
<dbReference type="SUPFAM" id="SSF51395">
    <property type="entry name" value="FMN-linked oxidoreductases"/>
    <property type="match status" value="1"/>
</dbReference>
<dbReference type="Pfam" id="PF00724">
    <property type="entry name" value="Oxidored_FMN"/>
    <property type="match status" value="1"/>
</dbReference>
<dbReference type="AlphaFoldDB" id="A0A917JJ99"/>
<dbReference type="FunFam" id="3.20.20.70:FF:000059">
    <property type="entry name" value="N-ethylmaleimide reductase, FMN-linked"/>
    <property type="match status" value="1"/>
</dbReference>
<dbReference type="InterPro" id="IPR045247">
    <property type="entry name" value="Oye-like"/>
</dbReference>
<comment type="caution">
    <text evidence="6">The sequence shown here is derived from an EMBL/GenBank/DDBJ whole genome shotgun (WGS) entry which is preliminary data.</text>
</comment>
<reference evidence="6" key="1">
    <citation type="journal article" date="2014" name="Int. J. Syst. Evol. Microbiol.">
        <title>Complete genome sequence of Corynebacterium casei LMG S-19264T (=DSM 44701T), isolated from a smear-ripened cheese.</title>
        <authorList>
            <consortium name="US DOE Joint Genome Institute (JGI-PGF)"/>
            <person name="Walter F."/>
            <person name="Albersmeier A."/>
            <person name="Kalinowski J."/>
            <person name="Ruckert C."/>
        </authorList>
    </citation>
    <scope>NUCLEOTIDE SEQUENCE</scope>
    <source>
        <strain evidence="6">JCM 30804</strain>
    </source>
</reference>
<evidence type="ECO:0000256" key="2">
    <source>
        <dbReference type="ARBA" id="ARBA00005979"/>
    </source>
</evidence>
<keyword evidence="7" id="KW-1185">Reference proteome</keyword>
<comment type="cofactor">
    <cofactor evidence="1">
        <name>FMN</name>
        <dbReference type="ChEBI" id="CHEBI:58210"/>
    </cofactor>
</comment>
<dbReference type="PANTHER" id="PTHR22893">
    <property type="entry name" value="NADH OXIDOREDUCTASE-RELATED"/>
    <property type="match status" value="1"/>
</dbReference>
<dbReference type="PANTHER" id="PTHR22893:SF91">
    <property type="entry name" value="NADPH DEHYDROGENASE 2-RELATED"/>
    <property type="match status" value="1"/>
</dbReference>
<dbReference type="Gene3D" id="3.20.20.70">
    <property type="entry name" value="Aldolase class I"/>
    <property type="match status" value="1"/>
</dbReference>
<evidence type="ECO:0000313" key="7">
    <source>
        <dbReference type="Proteomes" id="UP000613743"/>
    </source>
</evidence>
<evidence type="ECO:0000256" key="3">
    <source>
        <dbReference type="ARBA" id="ARBA00023002"/>
    </source>
</evidence>
<keyword evidence="3" id="KW-0560">Oxidoreductase</keyword>
<dbReference type="EMBL" id="BMPZ01000001">
    <property type="protein sequence ID" value="GGI68358.1"/>
    <property type="molecule type" value="Genomic_DNA"/>
</dbReference>
<dbReference type="GO" id="GO:0005829">
    <property type="term" value="C:cytosol"/>
    <property type="evidence" value="ECO:0007669"/>
    <property type="project" value="TreeGrafter"/>
</dbReference>
<organism evidence="6 7">
    <name type="scientific">Shewanella gelidii</name>
    <dbReference type="NCBI Taxonomy" id="1642821"/>
    <lineage>
        <taxon>Bacteria</taxon>
        <taxon>Pseudomonadati</taxon>
        <taxon>Pseudomonadota</taxon>
        <taxon>Gammaproteobacteria</taxon>
        <taxon>Alteromonadales</taxon>
        <taxon>Shewanellaceae</taxon>
        <taxon>Shewanella</taxon>
    </lineage>
</organism>